<evidence type="ECO:0000256" key="1">
    <source>
        <dbReference type="SAM" id="SignalP"/>
    </source>
</evidence>
<keyword evidence="3" id="KW-1185">Reference proteome</keyword>
<dbReference type="Proteomes" id="UP000446658">
    <property type="component" value="Unassembled WGS sequence"/>
</dbReference>
<comment type="caution">
    <text evidence="2">The sequence shown here is derived from an EMBL/GenBank/DDBJ whole genome shotgun (WGS) entry which is preliminary data.</text>
</comment>
<reference evidence="2 3" key="1">
    <citation type="submission" date="2019-11" db="EMBL/GenBank/DDBJ databases">
        <title>Draft genome sequence of Paludibacterium sp. dN18-1.</title>
        <authorList>
            <person name="Im W.-T."/>
        </authorList>
    </citation>
    <scope>NUCLEOTIDE SEQUENCE [LARGE SCALE GENOMIC DNA]</scope>
    <source>
        <strain evidence="3">dN 18-1</strain>
    </source>
</reference>
<protein>
    <recommendedName>
        <fullName evidence="4">Lipoprotein</fullName>
    </recommendedName>
</protein>
<dbReference type="PROSITE" id="PS51257">
    <property type="entry name" value="PROKAR_LIPOPROTEIN"/>
    <property type="match status" value="1"/>
</dbReference>
<dbReference type="RefSeq" id="WP_230370397.1">
    <property type="nucleotide sequence ID" value="NZ_WLYX01000001.1"/>
</dbReference>
<dbReference type="AlphaFoldDB" id="A0A844GCI7"/>
<feature type="signal peptide" evidence="1">
    <location>
        <begin position="1"/>
        <end position="24"/>
    </location>
</feature>
<proteinExistence type="predicted"/>
<evidence type="ECO:0000313" key="3">
    <source>
        <dbReference type="Proteomes" id="UP000446658"/>
    </source>
</evidence>
<dbReference type="InterPro" id="IPR036908">
    <property type="entry name" value="RlpA-like_sf"/>
</dbReference>
<accession>A0A844GCI7</accession>
<dbReference type="Gene3D" id="2.40.40.10">
    <property type="entry name" value="RlpA-like domain"/>
    <property type="match status" value="1"/>
</dbReference>
<organism evidence="2 3">
    <name type="scientific">Paludibacterium denitrificans</name>
    <dbReference type="NCBI Taxonomy" id="2675226"/>
    <lineage>
        <taxon>Bacteria</taxon>
        <taxon>Pseudomonadati</taxon>
        <taxon>Pseudomonadota</taxon>
        <taxon>Betaproteobacteria</taxon>
        <taxon>Neisseriales</taxon>
        <taxon>Chromobacteriaceae</taxon>
        <taxon>Paludibacterium</taxon>
    </lineage>
</organism>
<dbReference type="EMBL" id="WLYX01000001">
    <property type="protein sequence ID" value="MTD33462.1"/>
    <property type="molecule type" value="Genomic_DNA"/>
</dbReference>
<feature type="chain" id="PRO_5032298261" description="Lipoprotein" evidence="1">
    <location>
        <begin position="25"/>
        <end position="103"/>
    </location>
</feature>
<gene>
    <name evidence="2" type="ORF">GKE73_11145</name>
</gene>
<keyword evidence="1" id="KW-0732">Signal</keyword>
<name>A0A844GCI7_9NEIS</name>
<evidence type="ECO:0000313" key="2">
    <source>
        <dbReference type="EMBL" id="MTD33462.1"/>
    </source>
</evidence>
<evidence type="ECO:0008006" key="4">
    <source>
        <dbReference type="Google" id="ProtNLM"/>
    </source>
</evidence>
<dbReference type="SUPFAM" id="SSF50685">
    <property type="entry name" value="Barwin-like endoglucanases"/>
    <property type="match status" value="1"/>
</dbReference>
<sequence>MLKRLLWLLPVSWLAACSTTPLHSTGGAYPTDFSRLPGWQSSVMGDTLQGLQQSCRATGKRPQWAAVCQEAARLPNDDANSIRQFFETRFNAGKCVMAPGIAA</sequence>